<gene>
    <name evidence="1" type="ORF">LCGC14_0572080</name>
</gene>
<comment type="caution">
    <text evidence="1">The sequence shown here is derived from an EMBL/GenBank/DDBJ whole genome shotgun (WGS) entry which is preliminary data.</text>
</comment>
<dbReference type="EMBL" id="LAZR01000843">
    <property type="protein sequence ID" value="KKN56435.1"/>
    <property type="molecule type" value="Genomic_DNA"/>
</dbReference>
<dbReference type="AlphaFoldDB" id="A0A0F9RIY2"/>
<sequence>MAEDIVCEGDWYPECGEGKAIALEYPYNGLKCDNCGVEWNDRGVRRPCNSASAGT</sequence>
<organism evidence="1">
    <name type="scientific">marine sediment metagenome</name>
    <dbReference type="NCBI Taxonomy" id="412755"/>
    <lineage>
        <taxon>unclassified sequences</taxon>
        <taxon>metagenomes</taxon>
        <taxon>ecological metagenomes</taxon>
    </lineage>
</organism>
<accession>A0A0F9RIY2</accession>
<reference evidence="1" key="1">
    <citation type="journal article" date="2015" name="Nature">
        <title>Complex archaea that bridge the gap between prokaryotes and eukaryotes.</title>
        <authorList>
            <person name="Spang A."/>
            <person name="Saw J.H."/>
            <person name="Jorgensen S.L."/>
            <person name="Zaremba-Niedzwiedzka K."/>
            <person name="Martijn J."/>
            <person name="Lind A.E."/>
            <person name="van Eijk R."/>
            <person name="Schleper C."/>
            <person name="Guy L."/>
            <person name="Ettema T.J."/>
        </authorList>
    </citation>
    <scope>NUCLEOTIDE SEQUENCE</scope>
</reference>
<evidence type="ECO:0000313" key="1">
    <source>
        <dbReference type="EMBL" id="KKN56435.1"/>
    </source>
</evidence>
<protein>
    <submittedName>
        <fullName evidence="1">Uncharacterized protein</fullName>
    </submittedName>
</protein>
<proteinExistence type="predicted"/>
<name>A0A0F9RIY2_9ZZZZ</name>